<reference evidence="1" key="1">
    <citation type="journal article" date="2009" name="Plant Mol. Biol.">
        <title>Insights into corn genes derived from large-scale cDNA sequencing.</title>
        <authorList>
            <person name="Alexandrov N.N."/>
            <person name="Brover V.V."/>
            <person name="Freidin S."/>
            <person name="Troukhan M.E."/>
            <person name="Tatarinova T.V."/>
            <person name="Zhang H."/>
            <person name="Swaller T.J."/>
            <person name="Lu Y.P."/>
            <person name="Bouck J."/>
            <person name="Flavell R.B."/>
            <person name="Feldmann K.A."/>
        </authorList>
    </citation>
    <scope>NUCLEOTIDE SEQUENCE</scope>
</reference>
<protein>
    <submittedName>
        <fullName evidence="1">Uncharacterized protein</fullName>
    </submittedName>
</protein>
<dbReference type="AlphaFoldDB" id="B6SGD3"/>
<evidence type="ECO:0000313" key="1">
    <source>
        <dbReference type="EMBL" id="ACG23916.1"/>
    </source>
</evidence>
<name>B6SGD3_MAIZE</name>
<dbReference type="EMBL" id="EU951798">
    <property type="protein sequence ID" value="ACG23916.1"/>
    <property type="molecule type" value="mRNA"/>
</dbReference>
<proteinExistence type="evidence at transcript level"/>
<sequence>MFLLFFHRTKDSFLTYAAVQPTLASFFLRSLLRLLILCLLPRHERLSTAAGSSVVDLSSSRALVYVSSHDPSGSKLPATASLSWTAPTTSLWIFPLCFDFNIVDGEYVLVPAPATEGGQQESNLTAVEVVQDLNPTSGDFFPGPTQEDTNIEEMVAGITWPSHLPPGWTVEWDMTSAGEDHVE</sequence>
<accession>B6SGD3</accession>
<organism evidence="1">
    <name type="scientific">Zea mays</name>
    <name type="common">Maize</name>
    <dbReference type="NCBI Taxonomy" id="4577"/>
    <lineage>
        <taxon>Eukaryota</taxon>
        <taxon>Viridiplantae</taxon>
        <taxon>Streptophyta</taxon>
        <taxon>Embryophyta</taxon>
        <taxon>Tracheophyta</taxon>
        <taxon>Spermatophyta</taxon>
        <taxon>Magnoliopsida</taxon>
        <taxon>Liliopsida</taxon>
        <taxon>Poales</taxon>
        <taxon>Poaceae</taxon>
        <taxon>PACMAD clade</taxon>
        <taxon>Panicoideae</taxon>
        <taxon>Andropogonodae</taxon>
        <taxon>Andropogoneae</taxon>
        <taxon>Tripsacinae</taxon>
        <taxon>Zea</taxon>
    </lineage>
</organism>